<name>A0ABY7PG20_9ACTN</name>
<dbReference type="EMBL" id="CP115300">
    <property type="protein sequence ID" value="WBO69120.1"/>
    <property type="molecule type" value="Genomic_DNA"/>
</dbReference>
<evidence type="ECO:0000313" key="5">
    <source>
        <dbReference type="Proteomes" id="UP001212326"/>
    </source>
</evidence>
<organism evidence="4 5">
    <name type="scientific">Streptomyces camelliae</name>
    <dbReference type="NCBI Taxonomy" id="3004093"/>
    <lineage>
        <taxon>Bacteria</taxon>
        <taxon>Bacillati</taxon>
        <taxon>Actinomycetota</taxon>
        <taxon>Actinomycetes</taxon>
        <taxon>Kitasatosporales</taxon>
        <taxon>Streptomycetaceae</taxon>
        <taxon>Streptomyces</taxon>
    </lineage>
</organism>
<dbReference type="RefSeq" id="WP_270086335.1">
    <property type="nucleotide sequence ID" value="NZ_CP115300.1"/>
</dbReference>
<dbReference type="PANTHER" id="PTHR48050">
    <property type="entry name" value="STEROL 3-BETA-GLUCOSYLTRANSFERASE"/>
    <property type="match status" value="1"/>
</dbReference>
<proteinExistence type="predicted"/>
<dbReference type="Pfam" id="PF03033">
    <property type="entry name" value="Glyco_transf_28"/>
    <property type="match status" value="1"/>
</dbReference>
<feature type="domain" description="Glycosyltransferase family 28 N-terminal" evidence="2">
    <location>
        <begin position="1"/>
        <end position="122"/>
    </location>
</feature>
<evidence type="ECO:0000259" key="3">
    <source>
        <dbReference type="Pfam" id="PF06722"/>
    </source>
</evidence>
<dbReference type="PANTHER" id="PTHR48050:SF13">
    <property type="entry name" value="STEROL 3-BETA-GLUCOSYLTRANSFERASE UGT80A2"/>
    <property type="match status" value="1"/>
</dbReference>
<dbReference type="Gene3D" id="3.40.50.2000">
    <property type="entry name" value="Glycogen Phosphorylase B"/>
    <property type="match status" value="2"/>
</dbReference>
<evidence type="ECO:0000313" key="4">
    <source>
        <dbReference type="EMBL" id="WBO69120.1"/>
    </source>
</evidence>
<gene>
    <name evidence="4" type="ORF">O1G22_05200</name>
</gene>
<protein>
    <submittedName>
        <fullName evidence="4">Glycosyltransferase</fullName>
    </submittedName>
</protein>
<sequence length="409" mass="43470">MTAGSRGDVAPYTGLGHRLALAGHEVTLVTHARFEPLVTGSGIRFHGLPVDPRAELESPRGRGLHRSASEATKLLRLADLARRVVGRMTEDLLTAARDSEVLLLSASLAPLGHTIAEGLRLPSMGVYLQPLCGTREFAPPVLGGGSWGPTANRVAGHGVCLATEHIFRHAVPGLRRRLGLPALRAGAALRARERRLWPVHHGFSPLVVPRPRDWRPRLTVSGYWWPYDTEDQLPCKLREFLDSGPAPVFVGLGSATVPDAGRLSAQVVAALRRAGLRGVIQRGWGGLAADGDDMLTIGDVPHALLFPRLAAVVHHAGAGTTAAGLRAGVPAVPVPVQFDAGFWSTRLITLGVAPAAVPLRRLTVDALSSALVRATREPVYRDRARTLGTRIRAEDGAAPVLAALERLGG</sequence>
<dbReference type="Pfam" id="PF06722">
    <property type="entry name" value="EryCIII-like_C"/>
    <property type="match status" value="1"/>
</dbReference>
<accession>A0ABY7PG20</accession>
<keyword evidence="1" id="KW-0808">Transferase</keyword>
<dbReference type="InterPro" id="IPR004276">
    <property type="entry name" value="GlycoTrans_28_N"/>
</dbReference>
<feature type="domain" description="Erythromycin biosynthesis protein CIII-like C-terminal" evidence="3">
    <location>
        <begin position="292"/>
        <end position="396"/>
    </location>
</feature>
<evidence type="ECO:0000256" key="1">
    <source>
        <dbReference type="ARBA" id="ARBA00022679"/>
    </source>
</evidence>
<dbReference type="CDD" id="cd03784">
    <property type="entry name" value="GT1_Gtf-like"/>
    <property type="match status" value="1"/>
</dbReference>
<dbReference type="InterPro" id="IPR010610">
    <property type="entry name" value="EryCIII-like_C"/>
</dbReference>
<dbReference type="SUPFAM" id="SSF53756">
    <property type="entry name" value="UDP-Glycosyltransferase/glycogen phosphorylase"/>
    <property type="match status" value="1"/>
</dbReference>
<dbReference type="InterPro" id="IPR050426">
    <property type="entry name" value="Glycosyltransferase_28"/>
</dbReference>
<reference evidence="4 5" key="1">
    <citation type="submission" date="2022-12" db="EMBL/GenBank/DDBJ databases">
        <authorList>
            <person name="Mo P."/>
        </authorList>
    </citation>
    <scope>NUCLEOTIDE SEQUENCE [LARGE SCALE GENOMIC DNA]</scope>
    <source>
        <strain evidence="4 5">HUAS 2-6</strain>
    </source>
</reference>
<dbReference type="Proteomes" id="UP001212326">
    <property type="component" value="Chromosome"/>
</dbReference>
<dbReference type="InterPro" id="IPR002213">
    <property type="entry name" value="UDP_glucos_trans"/>
</dbReference>
<evidence type="ECO:0000259" key="2">
    <source>
        <dbReference type="Pfam" id="PF03033"/>
    </source>
</evidence>
<keyword evidence="5" id="KW-1185">Reference proteome</keyword>